<dbReference type="EMBL" id="GBRH01228302">
    <property type="protein sequence ID" value="JAD69593.1"/>
    <property type="molecule type" value="Transcribed_RNA"/>
</dbReference>
<dbReference type="AlphaFoldDB" id="A0A0A9C599"/>
<proteinExistence type="predicted"/>
<reference evidence="1" key="2">
    <citation type="journal article" date="2015" name="Data Brief">
        <title>Shoot transcriptome of the giant reed, Arundo donax.</title>
        <authorList>
            <person name="Barrero R.A."/>
            <person name="Guerrero F.D."/>
            <person name="Moolhuijzen P."/>
            <person name="Goolsby J.A."/>
            <person name="Tidwell J."/>
            <person name="Bellgard S.E."/>
            <person name="Bellgard M.I."/>
        </authorList>
    </citation>
    <scope>NUCLEOTIDE SEQUENCE</scope>
    <source>
        <tissue evidence="1">Shoot tissue taken approximately 20 cm above the soil surface</tissue>
    </source>
</reference>
<organism evidence="1">
    <name type="scientific">Arundo donax</name>
    <name type="common">Giant reed</name>
    <name type="synonym">Donax arundinaceus</name>
    <dbReference type="NCBI Taxonomy" id="35708"/>
    <lineage>
        <taxon>Eukaryota</taxon>
        <taxon>Viridiplantae</taxon>
        <taxon>Streptophyta</taxon>
        <taxon>Embryophyta</taxon>
        <taxon>Tracheophyta</taxon>
        <taxon>Spermatophyta</taxon>
        <taxon>Magnoliopsida</taxon>
        <taxon>Liliopsida</taxon>
        <taxon>Poales</taxon>
        <taxon>Poaceae</taxon>
        <taxon>PACMAD clade</taxon>
        <taxon>Arundinoideae</taxon>
        <taxon>Arundineae</taxon>
        <taxon>Arundo</taxon>
    </lineage>
</organism>
<accession>A0A0A9C599</accession>
<sequence>MVDSCRGLRLRFRARWCAKTKIYTGSGCRVA</sequence>
<reference evidence="1" key="1">
    <citation type="submission" date="2014-09" db="EMBL/GenBank/DDBJ databases">
        <authorList>
            <person name="Magalhaes I.L.F."/>
            <person name="Oliveira U."/>
            <person name="Santos F.R."/>
            <person name="Vidigal T.H.D.A."/>
            <person name="Brescovit A.D."/>
            <person name="Santos A.J."/>
        </authorList>
    </citation>
    <scope>NUCLEOTIDE SEQUENCE</scope>
    <source>
        <tissue evidence="1">Shoot tissue taken approximately 20 cm above the soil surface</tissue>
    </source>
</reference>
<evidence type="ECO:0000313" key="1">
    <source>
        <dbReference type="EMBL" id="JAD69593.1"/>
    </source>
</evidence>
<name>A0A0A9C599_ARUDO</name>
<protein>
    <submittedName>
        <fullName evidence="1">Uncharacterized protein</fullName>
    </submittedName>
</protein>